<keyword evidence="7" id="KW-0902">Two-component regulatory system</keyword>
<dbReference type="Proteomes" id="UP000182427">
    <property type="component" value="Chromosome I"/>
</dbReference>
<feature type="transmembrane region" description="Helical" evidence="9">
    <location>
        <begin position="338"/>
        <end position="358"/>
    </location>
</feature>
<dbReference type="OrthoDB" id="9760839at2"/>
<evidence type="ECO:0000256" key="1">
    <source>
        <dbReference type="ARBA" id="ARBA00004651"/>
    </source>
</evidence>
<keyword evidence="5 11" id="KW-0418">Kinase</keyword>
<protein>
    <submittedName>
        <fullName evidence="11">Histidine kinase-, DNA gyrase B-, and HSP90-like ATPase</fullName>
    </submittedName>
</protein>
<reference evidence="11 12" key="1">
    <citation type="submission" date="2016-10" db="EMBL/GenBank/DDBJ databases">
        <authorList>
            <person name="de Groot N.N."/>
        </authorList>
    </citation>
    <scope>NUCLEOTIDE SEQUENCE [LARGE SCALE GENOMIC DNA]</scope>
    <source>
        <strain evidence="11 12">GAS232</strain>
    </source>
</reference>
<dbReference type="Pfam" id="PF02518">
    <property type="entry name" value="HATPase_c"/>
    <property type="match status" value="1"/>
</dbReference>
<dbReference type="CDD" id="cd16917">
    <property type="entry name" value="HATPase_UhpB-NarQ-NarX-like"/>
    <property type="match status" value="1"/>
</dbReference>
<organism evidence="11 12">
    <name type="scientific">Terriglobus roseus</name>
    <dbReference type="NCBI Taxonomy" id="392734"/>
    <lineage>
        <taxon>Bacteria</taxon>
        <taxon>Pseudomonadati</taxon>
        <taxon>Acidobacteriota</taxon>
        <taxon>Terriglobia</taxon>
        <taxon>Terriglobales</taxon>
        <taxon>Acidobacteriaceae</taxon>
        <taxon>Terriglobus</taxon>
    </lineage>
</organism>
<dbReference type="Gene3D" id="3.40.50.2300">
    <property type="match status" value="2"/>
</dbReference>
<name>A0A1G7NNY9_9BACT</name>
<dbReference type="GO" id="GO:0005886">
    <property type="term" value="C:plasma membrane"/>
    <property type="evidence" value="ECO:0007669"/>
    <property type="project" value="UniProtKB-SubCell"/>
</dbReference>
<keyword evidence="12" id="KW-1185">Reference proteome</keyword>
<evidence type="ECO:0000313" key="12">
    <source>
        <dbReference type="Proteomes" id="UP000182427"/>
    </source>
</evidence>
<dbReference type="PROSITE" id="PS50109">
    <property type="entry name" value="HIS_KIN"/>
    <property type="match status" value="1"/>
</dbReference>
<dbReference type="InterPro" id="IPR050482">
    <property type="entry name" value="Sensor_HK_TwoCompSys"/>
</dbReference>
<dbReference type="SUPFAM" id="SSF55874">
    <property type="entry name" value="ATPase domain of HSP90 chaperone/DNA topoisomerase II/histidine kinase"/>
    <property type="match status" value="1"/>
</dbReference>
<sequence>MSSMATSRYFAYVFAILFFVATAAHGEHSKNVLVLHMENSHTPANAAASRAIQEVLGREPTVQIFEEYLDENRLGEDGATIADVFARKYAGQHFALIMTVGPPALEFLAQFGEQLWPSVPRVFADVDGRPAQLPPDTTGVYGFFRFAPTIDLALRLQPDVQHVFYIGGGAPWEIERRGIAQNEFRPYGGRLDFTYTNGLPLPQLLNQLSGLPPHSVVIYTTFFKDNEGNTFVTANLAPVIVAASNAPVYATLQGALGSGIVGGSLFDFGPQTHAAAKLGLKILRGTAATSLAVEEGPTNKVIVDWRQLKRWSIPESNVPPNATIMFRELTIWERYRRYLWIAAAVVIGQTLLLMVLLVQVRARQRANVAIRGLTMRLIHATEDERKRVASELHDDIGQRLSLLSAQLDSMVIRSGNEIESQELKECLHEVDALVTDVHDLSHQLHSSQVQHLGLDVALRNLCRSIAQRNNLNIAVECADLPPELRSDVSVCLYRIAQEALNNIVRHSGSDRVEISVSGAGDRVTMIVKDFGHGFEAAKSPAGLGLVTMEERLKAISGTFSVSSKLGVGTTISASLPLRDAVAGHDPEETQRDSAA</sequence>
<evidence type="ECO:0000256" key="6">
    <source>
        <dbReference type="ARBA" id="ARBA00022989"/>
    </source>
</evidence>
<evidence type="ECO:0000256" key="5">
    <source>
        <dbReference type="ARBA" id="ARBA00022777"/>
    </source>
</evidence>
<evidence type="ECO:0000256" key="7">
    <source>
        <dbReference type="ARBA" id="ARBA00023012"/>
    </source>
</evidence>
<dbReference type="AlphaFoldDB" id="A0A1G7NNY9"/>
<gene>
    <name evidence="11" type="ORF">SAMN05444167_3213</name>
</gene>
<accession>A0A1G7NNY9</accession>
<dbReference type="SMART" id="SM00387">
    <property type="entry name" value="HATPase_c"/>
    <property type="match status" value="1"/>
</dbReference>
<evidence type="ECO:0000256" key="9">
    <source>
        <dbReference type="SAM" id="Phobius"/>
    </source>
</evidence>
<dbReference type="RefSeq" id="WP_083346037.1">
    <property type="nucleotide sequence ID" value="NZ_LT629690.1"/>
</dbReference>
<dbReference type="EMBL" id="LT629690">
    <property type="protein sequence ID" value="SDF75702.1"/>
    <property type="molecule type" value="Genomic_DNA"/>
</dbReference>
<dbReference type="InterPro" id="IPR005467">
    <property type="entry name" value="His_kinase_dom"/>
</dbReference>
<keyword evidence="8 9" id="KW-0472">Membrane</keyword>
<keyword evidence="6 9" id="KW-1133">Transmembrane helix</keyword>
<keyword evidence="2" id="KW-1003">Cell membrane</keyword>
<dbReference type="InterPro" id="IPR036890">
    <property type="entry name" value="HATPase_C_sf"/>
</dbReference>
<evidence type="ECO:0000256" key="3">
    <source>
        <dbReference type="ARBA" id="ARBA00022679"/>
    </source>
</evidence>
<evidence type="ECO:0000256" key="2">
    <source>
        <dbReference type="ARBA" id="ARBA00022475"/>
    </source>
</evidence>
<dbReference type="Pfam" id="PF07730">
    <property type="entry name" value="HisKA_3"/>
    <property type="match status" value="1"/>
</dbReference>
<evidence type="ECO:0000256" key="4">
    <source>
        <dbReference type="ARBA" id="ARBA00022692"/>
    </source>
</evidence>
<proteinExistence type="predicted"/>
<evidence type="ECO:0000313" key="11">
    <source>
        <dbReference type="EMBL" id="SDF75702.1"/>
    </source>
</evidence>
<dbReference type="InterPro" id="IPR011712">
    <property type="entry name" value="Sig_transdc_His_kin_sub3_dim/P"/>
</dbReference>
<dbReference type="GO" id="GO:0046983">
    <property type="term" value="F:protein dimerization activity"/>
    <property type="evidence" value="ECO:0007669"/>
    <property type="project" value="InterPro"/>
</dbReference>
<dbReference type="InterPro" id="IPR003594">
    <property type="entry name" value="HATPase_dom"/>
</dbReference>
<keyword evidence="3" id="KW-0808">Transferase</keyword>
<dbReference type="Gene3D" id="1.20.5.1930">
    <property type="match status" value="1"/>
</dbReference>
<dbReference type="PANTHER" id="PTHR24421:SF37">
    <property type="entry name" value="SENSOR HISTIDINE KINASE NARS"/>
    <property type="match status" value="1"/>
</dbReference>
<keyword evidence="4 9" id="KW-0812">Transmembrane</keyword>
<evidence type="ECO:0000259" key="10">
    <source>
        <dbReference type="PROSITE" id="PS50109"/>
    </source>
</evidence>
<comment type="subcellular location">
    <subcellularLocation>
        <location evidence="1">Cell membrane</location>
        <topology evidence="1">Multi-pass membrane protein</topology>
    </subcellularLocation>
</comment>
<evidence type="ECO:0000256" key="8">
    <source>
        <dbReference type="ARBA" id="ARBA00023136"/>
    </source>
</evidence>
<dbReference type="PANTHER" id="PTHR24421">
    <property type="entry name" value="NITRATE/NITRITE SENSOR PROTEIN NARX-RELATED"/>
    <property type="match status" value="1"/>
</dbReference>
<feature type="domain" description="Histidine kinase" evidence="10">
    <location>
        <begin position="492"/>
        <end position="579"/>
    </location>
</feature>
<dbReference type="GO" id="GO:0000155">
    <property type="term" value="F:phosphorelay sensor kinase activity"/>
    <property type="evidence" value="ECO:0007669"/>
    <property type="project" value="InterPro"/>
</dbReference>
<dbReference type="Gene3D" id="3.30.565.10">
    <property type="entry name" value="Histidine kinase-like ATPase, C-terminal domain"/>
    <property type="match status" value="1"/>
</dbReference>